<evidence type="ECO:0000313" key="2">
    <source>
        <dbReference type="Proteomes" id="UP000663452"/>
    </source>
</evidence>
<reference evidence="1 2" key="1">
    <citation type="submission" date="2021-02" db="EMBL/GenBank/DDBJ databases">
        <title>Paenibacillus tianjinensis sp. nov.</title>
        <authorList>
            <person name="Liu H."/>
        </authorList>
    </citation>
    <scope>NUCLEOTIDE SEQUENCE [LARGE SCALE GENOMIC DNA]</scope>
    <source>
        <strain evidence="1 2">TB2019</strain>
    </source>
</reference>
<evidence type="ECO:0000313" key="1">
    <source>
        <dbReference type="EMBL" id="QSF43431.1"/>
    </source>
</evidence>
<dbReference type="RefSeq" id="WP_206101064.1">
    <property type="nucleotide sequence ID" value="NZ_CP070969.1"/>
</dbReference>
<proteinExistence type="predicted"/>
<keyword evidence="2" id="KW-1185">Reference proteome</keyword>
<organism evidence="1 2">
    <name type="scientific">Paenibacillus tianjinensis</name>
    <dbReference type="NCBI Taxonomy" id="2810347"/>
    <lineage>
        <taxon>Bacteria</taxon>
        <taxon>Bacillati</taxon>
        <taxon>Bacillota</taxon>
        <taxon>Bacilli</taxon>
        <taxon>Bacillales</taxon>
        <taxon>Paenibacillaceae</taxon>
        <taxon>Paenibacillus</taxon>
    </lineage>
</organism>
<sequence>MKSRKYSSFDEAINDLKKSGELTYFGREGVMAEGYVYQYRCKGIVRVVVVYEDGNLVVVGED</sequence>
<accession>A0ABX7L6P5</accession>
<protein>
    <submittedName>
        <fullName evidence="1">Uncharacterized protein</fullName>
    </submittedName>
</protein>
<dbReference type="Proteomes" id="UP000663452">
    <property type="component" value="Chromosome"/>
</dbReference>
<dbReference type="EMBL" id="CP070969">
    <property type="protein sequence ID" value="QSF43431.1"/>
    <property type="molecule type" value="Genomic_DNA"/>
</dbReference>
<gene>
    <name evidence="1" type="ORF">JRJ22_19395</name>
</gene>
<name>A0ABX7L6P5_9BACL</name>